<evidence type="ECO:0000259" key="4">
    <source>
        <dbReference type="Pfam" id="PF01613"/>
    </source>
</evidence>
<proteinExistence type="inferred from homology"/>
<comment type="caution">
    <text evidence="5">The sequence shown here is derived from an EMBL/GenBank/DDBJ whole genome shotgun (WGS) entry which is preliminary data.</text>
</comment>
<dbReference type="AlphaFoldDB" id="A0A0V8RT47"/>
<evidence type="ECO:0000256" key="2">
    <source>
        <dbReference type="ARBA" id="ARBA00022630"/>
    </source>
</evidence>
<dbReference type="GO" id="GO:0016646">
    <property type="term" value="F:oxidoreductase activity, acting on the CH-NH group of donors, NAD or NADP as acceptor"/>
    <property type="evidence" value="ECO:0007669"/>
    <property type="project" value="UniProtKB-ARBA"/>
</dbReference>
<dbReference type="Gene3D" id="2.30.110.10">
    <property type="entry name" value="Electron Transport, Fmn-binding Protein, Chain A"/>
    <property type="match status" value="1"/>
</dbReference>
<evidence type="ECO:0000256" key="3">
    <source>
        <dbReference type="ARBA" id="ARBA00038054"/>
    </source>
</evidence>
<protein>
    <submittedName>
        <fullName evidence="5">Flavin oxidoreductase</fullName>
    </submittedName>
</protein>
<dbReference type="PANTHER" id="PTHR43567:SF1">
    <property type="entry name" value="FLAVOREDOXIN"/>
    <property type="match status" value="1"/>
</dbReference>
<gene>
    <name evidence="5" type="ORF">APY09_07245</name>
</gene>
<dbReference type="SUPFAM" id="SSF50475">
    <property type="entry name" value="FMN-binding split barrel"/>
    <property type="match status" value="1"/>
</dbReference>
<dbReference type="EMBL" id="LLVT01000002">
    <property type="protein sequence ID" value="KSW11243.1"/>
    <property type="molecule type" value="Genomic_DNA"/>
</dbReference>
<dbReference type="Pfam" id="PF01613">
    <property type="entry name" value="Flavin_Reduct"/>
    <property type="match status" value="1"/>
</dbReference>
<comment type="cofactor">
    <cofactor evidence="1">
        <name>FMN</name>
        <dbReference type="ChEBI" id="CHEBI:58210"/>
    </cofactor>
</comment>
<comment type="similarity">
    <text evidence="3">Belongs to the flavoredoxin family.</text>
</comment>
<dbReference type="OrthoDB" id="9794638at2"/>
<feature type="domain" description="Flavin reductase like" evidence="4">
    <location>
        <begin position="14"/>
        <end position="147"/>
    </location>
</feature>
<dbReference type="PANTHER" id="PTHR43567">
    <property type="entry name" value="FLAVOREDOXIN-RELATED-RELATED"/>
    <property type="match status" value="1"/>
</dbReference>
<evidence type="ECO:0000313" key="5">
    <source>
        <dbReference type="EMBL" id="KSW11243.1"/>
    </source>
</evidence>
<accession>A0A0V8RT47</accession>
<keyword evidence="2" id="KW-0285">Flavoprotein</keyword>
<organism evidence="5 6">
    <name type="scientific">Schaalia odontolytica</name>
    <dbReference type="NCBI Taxonomy" id="1660"/>
    <lineage>
        <taxon>Bacteria</taxon>
        <taxon>Bacillati</taxon>
        <taxon>Actinomycetota</taxon>
        <taxon>Actinomycetes</taxon>
        <taxon>Actinomycetales</taxon>
        <taxon>Actinomycetaceae</taxon>
        <taxon>Schaalia</taxon>
    </lineage>
</organism>
<dbReference type="InterPro" id="IPR052174">
    <property type="entry name" value="Flavoredoxin"/>
</dbReference>
<sequence length="189" mass="21172">MHVPYETEKFYYGFPVYILAYPDESVGVGITTGSSSYSLGQMVMIGCDSTTHAARSIKRSGVCSLNLFGPEAMGLFEYAGTVSGGNKLGDAHVASSNYDGVPILDDSQMSLVCRVLEATEDGTYTHFRCEITQRLVNPSLIDEQGRFRYEDLQTVEYVGDARRRIYRYFSDRVERFGTFVRSFKESLLP</sequence>
<dbReference type="InterPro" id="IPR012349">
    <property type="entry name" value="Split_barrel_FMN-bd"/>
</dbReference>
<dbReference type="RefSeq" id="WP_060567118.1">
    <property type="nucleotide sequence ID" value="NZ_CP040006.1"/>
</dbReference>
<evidence type="ECO:0000313" key="6">
    <source>
        <dbReference type="Proteomes" id="UP000054686"/>
    </source>
</evidence>
<dbReference type="Proteomes" id="UP000054686">
    <property type="component" value="Unassembled WGS sequence"/>
</dbReference>
<dbReference type="GO" id="GO:0010181">
    <property type="term" value="F:FMN binding"/>
    <property type="evidence" value="ECO:0007669"/>
    <property type="project" value="InterPro"/>
</dbReference>
<dbReference type="InterPro" id="IPR002563">
    <property type="entry name" value="Flavin_Rdtase-like_dom"/>
</dbReference>
<name>A0A0V8RT47_9ACTO</name>
<evidence type="ECO:0000256" key="1">
    <source>
        <dbReference type="ARBA" id="ARBA00001917"/>
    </source>
</evidence>
<reference evidence="5 6" key="1">
    <citation type="submission" date="2015-10" db="EMBL/GenBank/DDBJ databases">
        <title>Draft Genome of Actinomyces odontolyticus subsp. actinosynbacter strain XH001.</title>
        <authorList>
            <person name="Mclean J.S."/>
            <person name="He X."/>
        </authorList>
    </citation>
    <scope>NUCLEOTIDE SEQUENCE [LARGE SCALE GENOMIC DNA]</scope>
    <source>
        <strain evidence="5 6">XH001</strain>
    </source>
</reference>